<evidence type="ECO:0000313" key="7">
    <source>
        <dbReference type="EMBL" id="KAI0489124.1"/>
    </source>
</evidence>
<keyword evidence="8" id="KW-1185">Reference proteome</keyword>
<dbReference type="EMBL" id="JAGYWB010000019">
    <property type="protein sequence ID" value="KAI0489124.1"/>
    <property type="molecule type" value="Genomic_DNA"/>
</dbReference>
<protein>
    <submittedName>
        <fullName evidence="7">Uncharacterized protein</fullName>
    </submittedName>
</protein>
<comment type="subcellular location">
    <subcellularLocation>
        <location evidence="1">Membrane</location>
        <topology evidence="1">Multi-pass membrane protein</topology>
    </subcellularLocation>
</comment>
<dbReference type="Pfam" id="PF03311">
    <property type="entry name" value="Cornichon"/>
    <property type="match status" value="1"/>
</dbReference>
<evidence type="ECO:0000256" key="2">
    <source>
        <dbReference type="ARBA" id="ARBA00010095"/>
    </source>
</evidence>
<name>A0A8T3A3D0_DENNO</name>
<evidence type="ECO:0000256" key="5">
    <source>
        <dbReference type="ARBA" id="ARBA00023136"/>
    </source>
</evidence>
<comment type="caution">
    <text evidence="7">The sequence shown here is derived from an EMBL/GenBank/DDBJ whole genome shotgun (WGS) entry which is preliminary data.</text>
</comment>
<feature type="transmembrane region" description="Helical" evidence="6">
    <location>
        <begin position="114"/>
        <end position="133"/>
    </location>
</feature>
<dbReference type="GO" id="GO:0016020">
    <property type="term" value="C:membrane"/>
    <property type="evidence" value="ECO:0007669"/>
    <property type="project" value="UniProtKB-SubCell"/>
</dbReference>
<organism evidence="7 8">
    <name type="scientific">Dendrobium nobile</name>
    <name type="common">Orchid</name>
    <dbReference type="NCBI Taxonomy" id="94219"/>
    <lineage>
        <taxon>Eukaryota</taxon>
        <taxon>Viridiplantae</taxon>
        <taxon>Streptophyta</taxon>
        <taxon>Embryophyta</taxon>
        <taxon>Tracheophyta</taxon>
        <taxon>Spermatophyta</taxon>
        <taxon>Magnoliopsida</taxon>
        <taxon>Liliopsida</taxon>
        <taxon>Asparagales</taxon>
        <taxon>Orchidaceae</taxon>
        <taxon>Epidendroideae</taxon>
        <taxon>Malaxideae</taxon>
        <taxon>Dendrobiinae</taxon>
        <taxon>Dendrobium</taxon>
    </lineage>
</organism>
<feature type="transmembrane region" description="Helical" evidence="6">
    <location>
        <begin position="7"/>
        <end position="27"/>
    </location>
</feature>
<dbReference type="SMR" id="A0A8T3A3D0"/>
<evidence type="ECO:0000256" key="3">
    <source>
        <dbReference type="ARBA" id="ARBA00022692"/>
    </source>
</evidence>
<keyword evidence="5 6" id="KW-0472">Membrane</keyword>
<keyword evidence="4 6" id="KW-1133">Transmembrane helix</keyword>
<keyword evidence="3 6" id="KW-0812">Transmembrane</keyword>
<dbReference type="GO" id="GO:0016192">
    <property type="term" value="P:vesicle-mediated transport"/>
    <property type="evidence" value="ECO:0007669"/>
    <property type="project" value="InterPro"/>
</dbReference>
<dbReference type="SMART" id="SM01398">
    <property type="entry name" value="Cornichon"/>
    <property type="match status" value="1"/>
</dbReference>
<dbReference type="AlphaFoldDB" id="A0A8T3A3D0"/>
<dbReference type="OrthoDB" id="434393at2759"/>
<dbReference type="Proteomes" id="UP000829196">
    <property type="component" value="Unassembled WGS sequence"/>
</dbReference>
<reference evidence="7" key="1">
    <citation type="journal article" date="2022" name="Front. Genet.">
        <title>Chromosome-Scale Assembly of the Dendrobium nobile Genome Provides Insights Into the Molecular Mechanism of the Biosynthesis of the Medicinal Active Ingredient of Dendrobium.</title>
        <authorList>
            <person name="Xu Q."/>
            <person name="Niu S.-C."/>
            <person name="Li K.-L."/>
            <person name="Zheng P.-J."/>
            <person name="Zhang X.-J."/>
            <person name="Jia Y."/>
            <person name="Liu Y."/>
            <person name="Niu Y.-X."/>
            <person name="Yu L.-H."/>
            <person name="Chen D.-F."/>
            <person name="Zhang G.-Q."/>
        </authorList>
    </citation>
    <scope>NUCLEOTIDE SEQUENCE</scope>
    <source>
        <tissue evidence="7">Leaf</tissue>
    </source>
</reference>
<accession>A0A8T3A3D0</accession>
<evidence type="ECO:0000256" key="1">
    <source>
        <dbReference type="ARBA" id="ARBA00004141"/>
    </source>
</evidence>
<evidence type="ECO:0000313" key="8">
    <source>
        <dbReference type="Proteomes" id="UP000829196"/>
    </source>
</evidence>
<comment type="similarity">
    <text evidence="2">Belongs to the cornichon family.</text>
</comment>
<feature type="transmembrane region" description="Helical" evidence="6">
    <location>
        <begin position="54"/>
        <end position="82"/>
    </location>
</feature>
<proteinExistence type="inferred from homology"/>
<dbReference type="PANTHER" id="PTHR12290">
    <property type="entry name" value="CORNICHON-RELATED"/>
    <property type="match status" value="1"/>
</dbReference>
<sequence>MGGTIIVWLSSFFLLVALLILVIYQLMSLADLEFDYINPYDSSSRINAVILPEFVLQGILCLLFLVSGHWMMFLFAAPMLYYNVRLYQQQKHLIDVTEIFSQLNDEKKRRLIKLIYLVTLLFLSLFWMIWSVLEDD</sequence>
<evidence type="ECO:0000256" key="6">
    <source>
        <dbReference type="SAM" id="Phobius"/>
    </source>
</evidence>
<dbReference type="InterPro" id="IPR003377">
    <property type="entry name" value="Cornichon"/>
</dbReference>
<gene>
    <name evidence="7" type="ORF">KFK09_028966</name>
</gene>
<evidence type="ECO:0000256" key="4">
    <source>
        <dbReference type="ARBA" id="ARBA00022989"/>
    </source>
</evidence>